<reference evidence="1 2" key="1">
    <citation type="submission" date="2023-04" db="EMBL/GenBank/DDBJ databases">
        <title>Bacteria Genome Submission.</title>
        <authorList>
            <person name="Isaac P."/>
        </authorList>
    </citation>
    <scope>NUCLEOTIDE SEQUENCE [LARGE SCALE GENOMIC DNA]</scope>
    <source>
        <strain evidence="1 2">SampleS7P1</strain>
    </source>
</reference>
<evidence type="ECO:0000313" key="2">
    <source>
        <dbReference type="Proteomes" id="UP001239169"/>
    </source>
</evidence>
<protein>
    <submittedName>
        <fullName evidence="1">Esterase</fullName>
    </submittedName>
</protein>
<evidence type="ECO:0000313" key="1">
    <source>
        <dbReference type="EMBL" id="WGX74892.1"/>
    </source>
</evidence>
<accession>A0ABY8R2E5</accession>
<name>A0ABY8R2E5_PARBF</name>
<gene>
    <name evidence="1" type="ORF">QJS64_12230</name>
</gene>
<dbReference type="EMBL" id="CP124685">
    <property type="protein sequence ID" value="WGX74892.1"/>
    <property type="molecule type" value="Genomic_DNA"/>
</dbReference>
<keyword evidence="2" id="KW-1185">Reference proteome</keyword>
<organism evidence="1 2">
    <name type="scientific">Paraclostridium bifermentans</name>
    <name type="common">Clostridium bifermentans</name>
    <dbReference type="NCBI Taxonomy" id="1490"/>
    <lineage>
        <taxon>Bacteria</taxon>
        <taxon>Bacillati</taxon>
        <taxon>Bacillota</taxon>
        <taxon>Clostridia</taxon>
        <taxon>Peptostreptococcales</taxon>
        <taxon>Peptostreptococcaceae</taxon>
        <taxon>Paraclostridium</taxon>
    </lineage>
</organism>
<proteinExistence type="predicted"/>
<sequence>MSVVDLELLKQVKKTEIIELPAFYDGTPFVAEVKRPNLMNLITANKIPNTLLSAAMSMFKDGVGGAASEAMENTKSLKDLASLMQTIAENTLVTPSYSWLKENNIELTEEQLVEILNYMQGGAKSLTSFRDKQECDKNNKPVD</sequence>
<dbReference type="Proteomes" id="UP001239169">
    <property type="component" value="Chromosome"/>
</dbReference>